<sequence length="94" mass="10529">MDDQADQTNVGAEEDEEQCKGGRADQTDKHMAGSGAHGVEWRGKTSVRRRARTAPEERRRGDQDRGPPPPSRTTTSRGYTSLHSNNLKFFWLST</sequence>
<protein>
    <submittedName>
        <fullName evidence="2">Uncharacterized protein</fullName>
    </submittedName>
</protein>
<feature type="region of interest" description="Disordered" evidence="1">
    <location>
        <begin position="1"/>
        <end position="81"/>
    </location>
</feature>
<name>A0ABR3NFX9_9TELE</name>
<feature type="compositionally biased region" description="Polar residues" evidence="1">
    <location>
        <begin position="1"/>
        <end position="10"/>
    </location>
</feature>
<accession>A0ABR3NFX9</accession>
<evidence type="ECO:0000313" key="2">
    <source>
        <dbReference type="EMBL" id="KAL1275855.1"/>
    </source>
</evidence>
<evidence type="ECO:0000256" key="1">
    <source>
        <dbReference type="SAM" id="MobiDB-lite"/>
    </source>
</evidence>
<keyword evidence="3" id="KW-1185">Reference proteome</keyword>
<gene>
    <name evidence="2" type="ORF">QQF64_035478</name>
</gene>
<dbReference type="Proteomes" id="UP001558613">
    <property type="component" value="Unassembled WGS sequence"/>
</dbReference>
<feature type="compositionally biased region" description="Basic and acidic residues" evidence="1">
    <location>
        <begin position="53"/>
        <end position="65"/>
    </location>
</feature>
<comment type="caution">
    <text evidence="2">The sequence shown here is derived from an EMBL/GenBank/DDBJ whole genome shotgun (WGS) entry which is preliminary data.</text>
</comment>
<organism evidence="2 3">
    <name type="scientific">Cirrhinus molitorella</name>
    <name type="common">mud carp</name>
    <dbReference type="NCBI Taxonomy" id="172907"/>
    <lineage>
        <taxon>Eukaryota</taxon>
        <taxon>Metazoa</taxon>
        <taxon>Chordata</taxon>
        <taxon>Craniata</taxon>
        <taxon>Vertebrata</taxon>
        <taxon>Euteleostomi</taxon>
        <taxon>Actinopterygii</taxon>
        <taxon>Neopterygii</taxon>
        <taxon>Teleostei</taxon>
        <taxon>Ostariophysi</taxon>
        <taxon>Cypriniformes</taxon>
        <taxon>Cyprinidae</taxon>
        <taxon>Labeoninae</taxon>
        <taxon>Labeonini</taxon>
        <taxon>Cirrhinus</taxon>
    </lineage>
</organism>
<feature type="compositionally biased region" description="Basic and acidic residues" evidence="1">
    <location>
        <begin position="18"/>
        <end position="31"/>
    </location>
</feature>
<dbReference type="EMBL" id="JAYMGO010000004">
    <property type="protein sequence ID" value="KAL1275855.1"/>
    <property type="molecule type" value="Genomic_DNA"/>
</dbReference>
<reference evidence="2 3" key="1">
    <citation type="submission" date="2023-09" db="EMBL/GenBank/DDBJ databases">
        <authorList>
            <person name="Wang M."/>
        </authorList>
    </citation>
    <scope>NUCLEOTIDE SEQUENCE [LARGE SCALE GENOMIC DNA]</scope>
    <source>
        <strain evidence="2">GT-2023</strain>
        <tissue evidence="2">Liver</tissue>
    </source>
</reference>
<feature type="compositionally biased region" description="Low complexity" evidence="1">
    <location>
        <begin position="72"/>
        <end position="81"/>
    </location>
</feature>
<proteinExistence type="predicted"/>
<evidence type="ECO:0000313" key="3">
    <source>
        <dbReference type="Proteomes" id="UP001558613"/>
    </source>
</evidence>